<dbReference type="Gramene" id="PNT61642">
    <property type="protein sequence ID" value="PNT61642"/>
    <property type="gene ID" value="BRADI_5g18202v3"/>
</dbReference>
<evidence type="ECO:0000313" key="2">
    <source>
        <dbReference type="EnsemblPlants" id="PNT61642"/>
    </source>
</evidence>
<evidence type="ECO:0000313" key="3">
    <source>
        <dbReference type="Proteomes" id="UP000008810"/>
    </source>
</evidence>
<gene>
    <name evidence="1" type="ORF">BRADI_5g18202v3</name>
</gene>
<proteinExistence type="predicted"/>
<dbReference type="InParanoid" id="A0A2K2CHY5"/>
<protein>
    <submittedName>
        <fullName evidence="1 2">Uncharacterized protein</fullName>
    </submittedName>
</protein>
<keyword evidence="3" id="KW-1185">Reference proteome</keyword>
<reference evidence="2" key="3">
    <citation type="submission" date="2018-08" db="UniProtKB">
        <authorList>
            <consortium name="EnsemblPlants"/>
        </authorList>
    </citation>
    <scope>IDENTIFICATION</scope>
    <source>
        <strain evidence="2">cv. Bd21</strain>
    </source>
</reference>
<accession>A0A2K2CHY5</accession>
<dbReference type="EMBL" id="CM000884">
    <property type="protein sequence ID" value="PNT61642.1"/>
    <property type="molecule type" value="Genomic_DNA"/>
</dbReference>
<dbReference type="AlphaFoldDB" id="A0A2K2CHY5"/>
<reference evidence="1" key="2">
    <citation type="submission" date="2017-06" db="EMBL/GenBank/DDBJ databases">
        <title>WGS assembly of Brachypodium distachyon.</title>
        <authorList>
            <consortium name="The International Brachypodium Initiative"/>
            <person name="Lucas S."/>
            <person name="Harmon-Smith M."/>
            <person name="Lail K."/>
            <person name="Tice H."/>
            <person name="Grimwood J."/>
            <person name="Bruce D."/>
            <person name="Barry K."/>
            <person name="Shu S."/>
            <person name="Lindquist E."/>
            <person name="Wang M."/>
            <person name="Pitluck S."/>
            <person name="Vogel J.P."/>
            <person name="Garvin D.F."/>
            <person name="Mockler T.C."/>
            <person name="Schmutz J."/>
            <person name="Rokhsar D."/>
            <person name="Bevan M.W."/>
        </authorList>
    </citation>
    <scope>NUCLEOTIDE SEQUENCE</scope>
    <source>
        <strain evidence="1">Bd21</strain>
    </source>
</reference>
<sequence>MLLAGFSTINMLRHRSLTHGGRTEITSHYLCSICCSSLALVRFPATDQIWGPSNAPTSLSGCPSSNRRPYYHQVDAFNNVSIFY</sequence>
<name>A0A2K2CHY5_BRADI</name>
<organism evidence="1">
    <name type="scientific">Brachypodium distachyon</name>
    <name type="common">Purple false brome</name>
    <name type="synonym">Trachynia distachya</name>
    <dbReference type="NCBI Taxonomy" id="15368"/>
    <lineage>
        <taxon>Eukaryota</taxon>
        <taxon>Viridiplantae</taxon>
        <taxon>Streptophyta</taxon>
        <taxon>Embryophyta</taxon>
        <taxon>Tracheophyta</taxon>
        <taxon>Spermatophyta</taxon>
        <taxon>Magnoliopsida</taxon>
        <taxon>Liliopsida</taxon>
        <taxon>Poales</taxon>
        <taxon>Poaceae</taxon>
        <taxon>BOP clade</taxon>
        <taxon>Pooideae</taxon>
        <taxon>Stipodae</taxon>
        <taxon>Brachypodieae</taxon>
        <taxon>Brachypodium</taxon>
    </lineage>
</organism>
<evidence type="ECO:0000313" key="1">
    <source>
        <dbReference type="EMBL" id="PNT61642.1"/>
    </source>
</evidence>
<dbReference type="EnsemblPlants" id="PNT61642">
    <property type="protein sequence ID" value="PNT61642"/>
    <property type="gene ID" value="BRADI_5g18202v3"/>
</dbReference>
<dbReference type="Proteomes" id="UP000008810">
    <property type="component" value="Chromosome 5"/>
</dbReference>
<reference evidence="1 2" key="1">
    <citation type="journal article" date="2010" name="Nature">
        <title>Genome sequencing and analysis of the model grass Brachypodium distachyon.</title>
        <authorList>
            <consortium name="International Brachypodium Initiative"/>
        </authorList>
    </citation>
    <scope>NUCLEOTIDE SEQUENCE [LARGE SCALE GENOMIC DNA]</scope>
    <source>
        <strain evidence="1 2">Bd21</strain>
    </source>
</reference>